<dbReference type="Pfam" id="PF05175">
    <property type="entry name" value="MTS"/>
    <property type="match status" value="1"/>
</dbReference>
<dbReference type="RefSeq" id="WP_013598173.1">
    <property type="nucleotide sequence ID" value="NC_015144.1"/>
</dbReference>
<evidence type="ECO:0000256" key="1">
    <source>
        <dbReference type="ARBA" id="ARBA00022490"/>
    </source>
</evidence>
<dbReference type="GO" id="GO:0003676">
    <property type="term" value="F:nucleic acid binding"/>
    <property type="evidence" value="ECO:0007669"/>
    <property type="project" value="InterPro"/>
</dbReference>
<dbReference type="PROSITE" id="PS00092">
    <property type="entry name" value="N6_MTASE"/>
    <property type="match status" value="1"/>
</dbReference>
<keyword evidence="5 6" id="KW-0819">tRNA processing</keyword>
<dbReference type="GO" id="GO:0032259">
    <property type="term" value="P:methylation"/>
    <property type="evidence" value="ECO:0007669"/>
    <property type="project" value="UniProtKB-KW"/>
</dbReference>
<evidence type="ECO:0000256" key="2">
    <source>
        <dbReference type="ARBA" id="ARBA00022603"/>
    </source>
</evidence>
<feature type="domain" description="Methyltransferase small" evidence="7">
    <location>
        <begin position="39"/>
        <end position="160"/>
    </location>
</feature>
<gene>
    <name evidence="8" type="ordered locus">Weevi_1074</name>
</gene>
<dbReference type="PANTHER" id="PTHR47739">
    <property type="entry name" value="TRNA1(VAL) (ADENINE(37)-N6)-METHYLTRANSFERASE"/>
    <property type="match status" value="1"/>
</dbReference>
<evidence type="ECO:0000256" key="5">
    <source>
        <dbReference type="ARBA" id="ARBA00022694"/>
    </source>
</evidence>
<dbReference type="InterPro" id="IPR050210">
    <property type="entry name" value="tRNA_Adenine-N(6)_MTase"/>
</dbReference>
<dbReference type="AlphaFoldDB" id="F0P293"/>
<dbReference type="PRINTS" id="PR00507">
    <property type="entry name" value="N12N6MTFRASE"/>
</dbReference>
<dbReference type="Gene3D" id="3.40.50.150">
    <property type="entry name" value="Vaccinia Virus protein VP39"/>
    <property type="match status" value="1"/>
</dbReference>
<dbReference type="STRING" id="865938.Weevi_1074"/>
<dbReference type="OrthoDB" id="5383291at2"/>
<dbReference type="SUPFAM" id="SSF53335">
    <property type="entry name" value="S-adenosyl-L-methionine-dependent methyltransferases"/>
    <property type="match status" value="1"/>
</dbReference>
<keyword evidence="9" id="KW-1185">Reference proteome</keyword>
<organism evidence="8 9">
    <name type="scientific">Weeksella virosa (strain ATCC 43766 / DSM 16922 / JCM 21250 / CCUG 30538 / CDC 9751 / IAM 14551 / NBRC 16016 / NCTC 11634 / CL345/78)</name>
    <dbReference type="NCBI Taxonomy" id="865938"/>
    <lineage>
        <taxon>Bacteria</taxon>
        <taxon>Pseudomonadati</taxon>
        <taxon>Bacteroidota</taxon>
        <taxon>Flavobacteriia</taxon>
        <taxon>Flavobacteriales</taxon>
        <taxon>Weeksellaceae</taxon>
        <taxon>Weeksella</taxon>
    </lineage>
</organism>
<reference evidence="8 9" key="1">
    <citation type="journal article" date="2011" name="Stand. Genomic Sci.">
        <title>Complete genome sequence of Weeksella virosa type strain (9751).</title>
        <authorList>
            <person name="Lang E."/>
            <person name="Teshima H."/>
            <person name="Lucas S."/>
            <person name="Lapidus A."/>
            <person name="Hammon N."/>
            <person name="Deshpande S."/>
            <person name="Nolan M."/>
            <person name="Cheng J.F."/>
            <person name="Pitluck S."/>
            <person name="Liolios K."/>
            <person name="Pagani I."/>
            <person name="Mikhailova N."/>
            <person name="Ivanova N."/>
            <person name="Mavromatis K."/>
            <person name="Pati A."/>
            <person name="Tapia R."/>
            <person name="Han C."/>
            <person name="Goodwin L."/>
            <person name="Chen A."/>
            <person name="Palaniappan K."/>
            <person name="Land M."/>
            <person name="Hauser L."/>
            <person name="Chang Y.J."/>
            <person name="Jeffries C.D."/>
            <person name="Brambilla E.M."/>
            <person name="Kopitz M."/>
            <person name="Rohde M."/>
            <person name="Goker M."/>
            <person name="Tindall B.J."/>
            <person name="Detter J.C."/>
            <person name="Woyke T."/>
            <person name="Bristow J."/>
            <person name="Eisen J.A."/>
            <person name="Markowitz V."/>
            <person name="Hugenholtz P."/>
            <person name="Klenk H.P."/>
            <person name="Kyrpides N.C."/>
        </authorList>
    </citation>
    <scope>NUCLEOTIDE SEQUENCE [LARGE SCALE GENOMIC DNA]</scope>
    <source>
        <strain evidence="9">ATCC 43766 / DSM 16922 / JCM 21250 / NBRC 16016 / NCTC 11634 / CL345/78</strain>
    </source>
</reference>
<comment type="function">
    <text evidence="6">Specifically methylates the adenine in position 37 of tRNA(1)(Val) (anticodon cmo5UAC).</text>
</comment>
<protein>
    <recommendedName>
        <fullName evidence="6">tRNA1(Val) (adenine(37)-N6)-methyltransferase</fullName>
        <ecNumber evidence="6">2.1.1.223</ecNumber>
    </recommendedName>
    <alternativeName>
        <fullName evidence="6">tRNA m6A37 methyltransferase</fullName>
    </alternativeName>
</protein>
<evidence type="ECO:0000259" key="7">
    <source>
        <dbReference type="Pfam" id="PF05175"/>
    </source>
</evidence>
<comment type="catalytic activity">
    <reaction evidence="6">
        <text>adenosine(37) in tRNA1(Val) + S-adenosyl-L-methionine = N(6)-methyladenosine(37) in tRNA1(Val) + S-adenosyl-L-homocysteine + H(+)</text>
        <dbReference type="Rhea" id="RHEA:43160"/>
        <dbReference type="Rhea" id="RHEA-COMP:10369"/>
        <dbReference type="Rhea" id="RHEA-COMP:10370"/>
        <dbReference type="ChEBI" id="CHEBI:15378"/>
        <dbReference type="ChEBI" id="CHEBI:57856"/>
        <dbReference type="ChEBI" id="CHEBI:59789"/>
        <dbReference type="ChEBI" id="CHEBI:74411"/>
        <dbReference type="ChEBI" id="CHEBI:74449"/>
        <dbReference type="EC" id="2.1.1.223"/>
    </reaction>
</comment>
<keyword evidence="2 6" id="KW-0489">Methyltransferase</keyword>
<dbReference type="HOGENOM" id="CLU_061983_0_0_10"/>
<evidence type="ECO:0000313" key="9">
    <source>
        <dbReference type="Proteomes" id="UP000008641"/>
    </source>
</evidence>
<dbReference type="KEGG" id="wvi:Weevi_1074"/>
<evidence type="ECO:0000256" key="3">
    <source>
        <dbReference type="ARBA" id="ARBA00022679"/>
    </source>
</evidence>
<keyword evidence="3 6" id="KW-0808">Transferase</keyword>
<dbReference type="InterPro" id="IPR002052">
    <property type="entry name" value="DNA_methylase_N6_adenine_CS"/>
</dbReference>
<proteinExistence type="inferred from homology"/>
<evidence type="ECO:0000256" key="4">
    <source>
        <dbReference type="ARBA" id="ARBA00022691"/>
    </source>
</evidence>
<evidence type="ECO:0000256" key="6">
    <source>
        <dbReference type="HAMAP-Rule" id="MF_01872"/>
    </source>
</evidence>
<keyword evidence="4 6" id="KW-0949">S-adenosyl-L-methionine</keyword>
<dbReference type="InterPro" id="IPR029063">
    <property type="entry name" value="SAM-dependent_MTases_sf"/>
</dbReference>
<dbReference type="eggNOG" id="COG4123">
    <property type="taxonomic scope" value="Bacteria"/>
</dbReference>
<dbReference type="GO" id="GO:0005737">
    <property type="term" value="C:cytoplasm"/>
    <property type="evidence" value="ECO:0007669"/>
    <property type="project" value="UniProtKB-SubCell"/>
</dbReference>
<dbReference type="HAMAP" id="MF_01872">
    <property type="entry name" value="tRNA_methyltr_YfiC"/>
    <property type="match status" value="1"/>
</dbReference>
<dbReference type="InterPro" id="IPR022882">
    <property type="entry name" value="tRNA_adenine-N6_MeTrfase"/>
</dbReference>
<dbReference type="GO" id="GO:0016430">
    <property type="term" value="F:tRNA (adenine-N6)-methyltransferase activity"/>
    <property type="evidence" value="ECO:0007669"/>
    <property type="project" value="UniProtKB-UniRule"/>
</dbReference>
<comment type="similarity">
    <text evidence="6">Belongs to the methyltransferase superfamily. tRNA (adenine-N(6)-)-methyltransferase family.</text>
</comment>
<dbReference type="InterPro" id="IPR007848">
    <property type="entry name" value="Small_mtfrase_dom"/>
</dbReference>
<evidence type="ECO:0000313" key="8">
    <source>
        <dbReference type="EMBL" id="ADX67783.1"/>
    </source>
</evidence>
<reference evidence="9" key="2">
    <citation type="journal article" date="2011" name="Stand. Genomic Sci.">
        <title>Complete genome sequence of Weeksella virosa type strain (9751T).</title>
        <authorList>
            <person name="Lang E."/>
            <person name="Teshima H."/>
            <person name="Lucas S."/>
            <person name="Lapidus A."/>
            <person name="Hammon N."/>
            <person name="Deshpande S."/>
            <person name="Nolan M."/>
            <person name="Cheng J."/>
            <person name="Pitluck S."/>
            <person name="Liolios K."/>
            <person name="Pagani I."/>
            <person name="Mikhailova N."/>
            <person name="Ivanova N."/>
            <person name="Mavromatis K."/>
            <person name="Pati A."/>
            <person name="Tapia R."/>
            <person name="Han C."/>
            <person name="Goodwin L."/>
            <person name="Chen A."/>
            <person name="Palaniappan K."/>
            <person name="Land M."/>
            <person name="Hauser L."/>
            <person name="Chang Y."/>
            <person name="Jeffries C."/>
            <person name="Brambilla E."/>
            <person name="Kopitz M."/>
            <person name="Rohde M."/>
            <person name="Goker M."/>
            <person name="Tindall B."/>
            <person name="Detter J."/>
            <person name="Woyke T."/>
            <person name="Bristow J."/>
            <person name="Eisen J."/>
            <person name="Markowitz V."/>
            <person name="Hugenholtz P."/>
            <person name="Klenk H."/>
            <person name="Kyrpides N."/>
        </authorList>
    </citation>
    <scope>NUCLEOTIDE SEQUENCE [LARGE SCALE GENOMIC DNA]</scope>
    <source>
        <strain evidence="9">ATCC 43766 / DSM 16922 / JCM 21250 / NBRC 16016 / NCTC 11634 / CL345/78</strain>
    </source>
</reference>
<keyword evidence="1 6" id="KW-0963">Cytoplasm</keyword>
<dbReference type="CDD" id="cd02440">
    <property type="entry name" value="AdoMet_MTases"/>
    <property type="match status" value="1"/>
</dbReference>
<dbReference type="PANTHER" id="PTHR47739:SF1">
    <property type="entry name" value="TRNA1(VAL) (ADENINE(37)-N6)-METHYLTRANSFERASE"/>
    <property type="match status" value="1"/>
</dbReference>
<dbReference type="GO" id="GO:0008033">
    <property type="term" value="P:tRNA processing"/>
    <property type="evidence" value="ECO:0007669"/>
    <property type="project" value="UniProtKB-UniRule"/>
</dbReference>
<accession>F0P293</accession>
<dbReference type="EMBL" id="CP002455">
    <property type="protein sequence ID" value="ADX67783.1"/>
    <property type="molecule type" value="Genomic_DNA"/>
</dbReference>
<dbReference type="EC" id="2.1.1.223" evidence="6"/>
<comment type="subcellular location">
    <subcellularLocation>
        <location evidence="6">Cytoplasm</location>
    </subcellularLocation>
</comment>
<name>F0P293_WEEVC</name>
<dbReference type="Proteomes" id="UP000008641">
    <property type="component" value="Chromosome"/>
</dbReference>
<sequence>MNKKPQPFRFKEFCIYQDQTAMKVGTDGVLLGAWARVSDAKKILDVGTGTGLIALMLAQRNPTAMIDAVEIDASAYKQAERNVQESKFHERVSVIFNDFSAFSPNQKYDCIVSNPPYFEENKRMQNSERKTARQQNNLTFHQLCKKASDLLEKNGHLCLILPFSSLDNIREVAKIFGLFCNKICFVKGHNNSPVIRVLLEFSFEEGTTITENLTIEKDRHVYTEEYIALTKAFYLKM</sequence>